<comment type="subcellular location">
    <subcellularLocation>
        <location evidence="1">Cell inner membrane</location>
        <topology evidence="1">Multi-pass membrane protein</topology>
    </subcellularLocation>
</comment>
<feature type="transmembrane region" description="Helical" evidence="8">
    <location>
        <begin position="266"/>
        <end position="289"/>
    </location>
</feature>
<evidence type="ECO:0000259" key="9">
    <source>
        <dbReference type="PROSITE" id="PS50850"/>
    </source>
</evidence>
<dbReference type="EMBL" id="BONX01000051">
    <property type="protein sequence ID" value="GIH00220.1"/>
    <property type="molecule type" value="Genomic_DNA"/>
</dbReference>
<protein>
    <submittedName>
        <fullName evidence="10">MFS transporter</fullName>
    </submittedName>
</protein>
<keyword evidence="6 8" id="KW-0472">Membrane</keyword>
<dbReference type="PROSITE" id="PS50850">
    <property type="entry name" value="MFS"/>
    <property type="match status" value="1"/>
</dbReference>
<feature type="transmembrane region" description="Helical" evidence="8">
    <location>
        <begin position="338"/>
        <end position="355"/>
    </location>
</feature>
<keyword evidence="11" id="KW-1185">Reference proteome</keyword>
<dbReference type="SUPFAM" id="SSF103473">
    <property type="entry name" value="MFS general substrate transporter"/>
    <property type="match status" value="1"/>
</dbReference>
<feature type="transmembrane region" description="Helical" evidence="8">
    <location>
        <begin position="65"/>
        <end position="83"/>
    </location>
</feature>
<feature type="transmembrane region" description="Helical" evidence="8">
    <location>
        <begin position="95"/>
        <end position="115"/>
    </location>
</feature>
<evidence type="ECO:0000256" key="2">
    <source>
        <dbReference type="ARBA" id="ARBA00022448"/>
    </source>
</evidence>
<feature type="transmembrane region" description="Helical" evidence="8">
    <location>
        <begin position="220"/>
        <end position="241"/>
    </location>
</feature>
<feature type="region of interest" description="Disordered" evidence="7">
    <location>
        <begin position="1"/>
        <end position="39"/>
    </location>
</feature>
<accession>A0ABQ4F042</accession>
<evidence type="ECO:0000256" key="4">
    <source>
        <dbReference type="ARBA" id="ARBA00022692"/>
    </source>
</evidence>
<keyword evidence="2" id="KW-0813">Transport</keyword>
<dbReference type="Pfam" id="PF05977">
    <property type="entry name" value="MFS_3"/>
    <property type="match status" value="1"/>
</dbReference>
<feature type="domain" description="Major facilitator superfamily (MFS) profile" evidence="9">
    <location>
        <begin position="267"/>
        <end position="538"/>
    </location>
</feature>
<feature type="transmembrane region" description="Helical" evidence="8">
    <location>
        <begin position="361"/>
        <end position="381"/>
    </location>
</feature>
<evidence type="ECO:0000313" key="10">
    <source>
        <dbReference type="EMBL" id="GIH00220.1"/>
    </source>
</evidence>
<evidence type="ECO:0000256" key="6">
    <source>
        <dbReference type="ARBA" id="ARBA00023136"/>
    </source>
</evidence>
<keyword evidence="4 8" id="KW-0812">Transmembrane</keyword>
<dbReference type="InterPro" id="IPR020846">
    <property type="entry name" value="MFS_dom"/>
</dbReference>
<comment type="caution">
    <text evidence="10">The sequence shown here is derived from an EMBL/GenBank/DDBJ whole genome shotgun (WGS) entry which is preliminary data.</text>
</comment>
<feature type="transmembrane region" description="Helical" evidence="8">
    <location>
        <begin position="421"/>
        <end position="448"/>
    </location>
</feature>
<feature type="transmembrane region" description="Helical" evidence="8">
    <location>
        <begin position="127"/>
        <end position="148"/>
    </location>
</feature>
<dbReference type="PANTHER" id="PTHR23513:SF9">
    <property type="entry name" value="ENTEROBACTIN EXPORTER ENTS"/>
    <property type="match status" value="1"/>
</dbReference>
<dbReference type="InterPro" id="IPR036259">
    <property type="entry name" value="MFS_trans_sf"/>
</dbReference>
<keyword evidence="3" id="KW-1003">Cell membrane</keyword>
<dbReference type="Proteomes" id="UP000621500">
    <property type="component" value="Unassembled WGS sequence"/>
</dbReference>
<dbReference type="Gene3D" id="1.20.1250.20">
    <property type="entry name" value="MFS general substrate transporter like domains"/>
    <property type="match status" value="1"/>
</dbReference>
<proteinExistence type="predicted"/>
<feature type="transmembrane region" description="Helical" evidence="8">
    <location>
        <begin position="193"/>
        <end position="214"/>
    </location>
</feature>
<organism evidence="10 11">
    <name type="scientific">Plantactinospora mayteni</name>
    <dbReference type="NCBI Taxonomy" id="566021"/>
    <lineage>
        <taxon>Bacteria</taxon>
        <taxon>Bacillati</taxon>
        <taxon>Actinomycetota</taxon>
        <taxon>Actinomycetes</taxon>
        <taxon>Micromonosporales</taxon>
        <taxon>Micromonosporaceae</taxon>
        <taxon>Plantactinospora</taxon>
    </lineage>
</organism>
<keyword evidence="5 8" id="KW-1133">Transmembrane helix</keyword>
<evidence type="ECO:0000256" key="7">
    <source>
        <dbReference type="SAM" id="MobiDB-lite"/>
    </source>
</evidence>
<name>A0ABQ4F042_9ACTN</name>
<evidence type="ECO:0000256" key="3">
    <source>
        <dbReference type="ARBA" id="ARBA00022475"/>
    </source>
</evidence>
<feature type="transmembrane region" description="Helical" evidence="8">
    <location>
        <begin position="309"/>
        <end position="331"/>
    </location>
</feature>
<evidence type="ECO:0000256" key="8">
    <source>
        <dbReference type="SAM" id="Phobius"/>
    </source>
</evidence>
<feature type="compositionally biased region" description="Gly residues" evidence="7">
    <location>
        <begin position="518"/>
        <end position="528"/>
    </location>
</feature>
<feature type="region of interest" description="Disordered" evidence="7">
    <location>
        <begin position="458"/>
        <end position="489"/>
    </location>
</feature>
<evidence type="ECO:0000256" key="5">
    <source>
        <dbReference type="ARBA" id="ARBA00022989"/>
    </source>
</evidence>
<gene>
    <name evidence="10" type="ORF">Pma05_67920</name>
</gene>
<feature type="compositionally biased region" description="Low complexity" evidence="7">
    <location>
        <begin position="529"/>
        <end position="538"/>
    </location>
</feature>
<dbReference type="CDD" id="cd06173">
    <property type="entry name" value="MFS_MefA_like"/>
    <property type="match status" value="1"/>
</dbReference>
<feature type="transmembrane region" description="Helical" evidence="8">
    <location>
        <begin position="154"/>
        <end position="173"/>
    </location>
</feature>
<feature type="compositionally biased region" description="Low complexity" evidence="7">
    <location>
        <begin position="471"/>
        <end position="489"/>
    </location>
</feature>
<feature type="compositionally biased region" description="Low complexity" evidence="7">
    <location>
        <begin position="506"/>
        <end position="517"/>
    </location>
</feature>
<evidence type="ECO:0000313" key="11">
    <source>
        <dbReference type="Proteomes" id="UP000621500"/>
    </source>
</evidence>
<feature type="region of interest" description="Disordered" evidence="7">
    <location>
        <begin position="506"/>
        <end position="538"/>
    </location>
</feature>
<dbReference type="PANTHER" id="PTHR23513">
    <property type="entry name" value="INTEGRAL MEMBRANE EFFLUX PROTEIN-RELATED"/>
    <property type="match status" value="1"/>
</dbReference>
<reference evidence="10 11" key="1">
    <citation type="submission" date="2021-01" db="EMBL/GenBank/DDBJ databases">
        <title>Whole genome shotgun sequence of Plantactinospora mayteni NBRC 109088.</title>
        <authorList>
            <person name="Komaki H."/>
            <person name="Tamura T."/>
        </authorList>
    </citation>
    <scope>NUCLEOTIDE SEQUENCE [LARGE SCALE GENOMIC DNA]</scope>
    <source>
        <strain evidence="10 11">NBRC 109088</strain>
    </source>
</reference>
<sequence length="538" mass="53610">MTGVDSDADRSGGDSGPSRETVVASPVPEPGETAEPAAAGNARRGRFARWAMDVRPLRVPAYRRLWIGNGVSMFGFQLTAVAVPVEMFALTDASLWVGLLGIAGFVPLLVFGLWGGAVADAVDRRKLLLASSVLMWISTLGLLLQALFRVGSPILLLVLVAVQTTAFAISSPARQAIIARLVPTSLVPAANTLGYTTTTAGGVLGPLAAGLVFSAGPVEAVLPVAYAVDAVLFTVSLWATYRLPSMPPLDDGGPPRRVGLASVVDGFRYLATTPVLLLSFAVDIIAMVLAMPRALFPEVAQERFGGGSAVGWLFSAIAIGSVLGGLTSGWISRVRRQGLALVGAVIGWGLAIAAAGLARQLWLAVVLLAVAGAADLVSAVFRQSMLQVYAPDRLRGRLQGVNITVVAGGPRLGDLRAGSTAAAFGVGFAWVGGGVVAAILALLLGVLFPALVRYRAPHPDDEQSDPGATDGSGPADAAANGSGAAGVAATGSGAAGAVAAGSGAAGVAATGSGTAGAATGGSGSGSGAASGQPGAAAG</sequence>
<feature type="compositionally biased region" description="Low complexity" evidence="7">
    <location>
        <begin position="30"/>
        <end position="39"/>
    </location>
</feature>
<evidence type="ECO:0000256" key="1">
    <source>
        <dbReference type="ARBA" id="ARBA00004429"/>
    </source>
</evidence>
<dbReference type="InterPro" id="IPR010290">
    <property type="entry name" value="TM_effector"/>
</dbReference>